<proteinExistence type="predicted"/>
<dbReference type="OrthoDB" id="5355526at2759"/>
<evidence type="ECO:0000256" key="3">
    <source>
        <dbReference type="SAM" id="SignalP"/>
    </source>
</evidence>
<feature type="signal peptide" evidence="3">
    <location>
        <begin position="1"/>
        <end position="19"/>
    </location>
</feature>
<evidence type="ECO:0000313" key="4">
    <source>
        <dbReference type="EMBL" id="KEY68892.1"/>
    </source>
</evidence>
<evidence type="ECO:0000313" key="5">
    <source>
        <dbReference type="Proteomes" id="UP000028045"/>
    </source>
</evidence>
<keyword evidence="5" id="KW-1185">Reference proteome</keyword>
<feature type="transmembrane region" description="Helical" evidence="2">
    <location>
        <begin position="671"/>
        <end position="689"/>
    </location>
</feature>
<sequence>MKLMTNLLALALATAGISAAPYPGVKNRQAGVVYVRFYAQSGCQGDWIEDTVYFDEGTGACHAESLSIPYASWSVEQNDATRMRKSRYTSSGTVYAWLTDPHHLCIMCYQVAELYWPCRCIFYQFDAVQCAAYGQQGHGIQKRFVYVGHACSVHSVVPIEATTTSTDPSDVLNPGSCGESDIGPDDAGSFLADSSQWSSVSRTDITAPNLVLLNDLAEDLCLVGHLKYLWPQVIELAGRRAKLHLRIIIKKFAVSLKGRAVSKLEKGAVRIIQRRGLDIATRIEQEYRPREETETEQAIISKCHTKDVEEDDNDCHTSLDYRLLHDFIFAEEPLDMLISMLKVWILRARAGPEINLAEVCTIAMRSSFDSMHNAVFPPSRLKPQSIIQHTCHCGRVISDQYTELREGAIMDFKSQLNGYGSPVQHTTGHPTRPNSAKPGAWGSTILLDIWRHTSQSTGDTGQSLPSHRPVPAVQSSCLARLGRSQTDHVFLLTCLPFMKWATKLHQDEVCGLKSDREFFYLLKSSYEAARRGKYWPWMHRVVAIDFVRFELFQNSLVDVQMKPSLPPDQQQYSFEAIETGLMPPVGPNLLMHYFDHPHHADVVPVLFRRIPKRLRERLTPCPINKSSVGWGVQLVEGVDSFLMFLYGCAVFTIAAVVAISWSIAKDDVQGGFAISMFILAFLLFIGGAGRLS</sequence>
<reference evidence="4 5" key="1">
    <citation type="journal article" date="2014" name="BMC Genomics">
        <title>Comparative genome sequencing reveals chemotype-specific gene clusters in the toxigenic black mold Stachybotrys.</title>
        <authorList>
            <person name="Semeiks J."/>
            <person name="Borek D."/>
            <person name="Otwinowski Z."/>
            <person name="Grishin N.V."/>
        </authorList>
    </citation>
    <scope>NUCLEOTIDE SEQUENCE [LARGE SCALE GENOMIC DNA]</scope>
    <source>
        <strain evidence="5">CBS 109288 / IBT 7711</strain>
    </source>
</reference>
<dbReference type="AlphaFoldDB" id="A0A084AUB3"/>
<feature type="region of interest" description="Disordered" evidence="1">
    <location>
        <begin position="420"/>
        <end position="439"/>
    </location>
</feature>
<feature type="transmembrane region" description="Helical" evidence="2">
    <location>
        <begin position="641"/>
        <end position="664"/>
    </location>
</feature>
<feature type="chain" id="PRO_5001771052" evidence="3">
    <location>
        <begin position="20"/>
        <end position="692"/>
    </location>
</feature>
<evidence type="ECO:0000256" key="1">
    <source>
        <dbReference type="SAM" id="MobiDB-lite"/>
    </source>
</evidence>
<feature type="compositionally biased region" description="Polar residues" evidence="1">
    <location>
        <begin position="420"/>
        <end position="434"/>
    </location>
</feature>
<dbReference type="HOGENOM" id="CLU_019797_0_0_1"/>
<evidence type="ECO:0000256" key="2">
    <source>
        <dbReference type="SAM" id="Phobius"/>
    </source>
</evidence>
<keyword evidence="3" id="KW-0732">Signal</keyword>
<keyword evidence="2" id="KW-1133">Transmembrane helix</keyword>
<dbReference type="Proteomes" id="UP000028045">
    <property type="component" value="Unassembled WGS sequence"/>
</dbReference>
<keyword evidence="2" id="KW-0812">Transmembrane</keyword>
<gene>
    <name evidence="4" type="ORF">S7711_03825</name>
</gene>
<dbReference type="EMBL" id="KL648556">
    <property type="protein sequence ID" value="KEY68892.1"/>
    <property type="molecule type" value="Genomic_DNA"/>
</dbReference>
<organism evidence="4 5">
    <name type="scientific">Stachybotrys chartarum (strain CBS 109288 / IBT 7711)</name>
    <name type="common">Toxic black mold</name>
    <name type="synonym">Stilbospora chartarum</name>
    <dbReference type="NCBI Taxonomy" id="1280523"/>
    <lineage>
        <taxon>Eukaryota</taxon>
        <taxon>Fungi</taxon>
        <taxon>Dikarya</taxon>
        <taxon>Ascomycota</taxon>
        <taxon>Pezizomycotina</taxon>
        <taxon>Sordariomycetes</taxon>
        <taxon>Hypocreomycetidae</taxon>
        <taxon>Hypocreales</taxon>
        <taxon>Stachybotryaceae</taxon>
        <taxon>Stachybotrys</taxon>
    </lineage>
</organism>
<protein>
    <submittedName>
        <fullName evidence="4">Uncharacterized protein</fullName>
    </submittedName>
</protein>
<name>A0A084AUB3_STACB</name>
<accession>A0A084AUB3</accession>
<keyword evidence="2" id="KW-0472">Membrane</keyword>